<keyword evidence="6" id="KW-1185">Reference proteome</keyword>
<evidence type="ECO:0000256" key="1">
    <source>
        <dbReference type="ARBA" id="ARBA00023015"/>
    </source>
</evidence>
<dbReference type="RefSeq" id="WP_146104265.1">
    <property type="nucleotide sequence ID" value="NZ_FNVT01000047.1"/>
</dbReference>
<sequence>MVSRREVERQVISDLRDLARGELTAPQVFRQADQVLRDALGFDAVCWHTTDPATGLVNSVLTEDLRLDDFRQAVQLEIWGDDTARFPEIRLSGRGADTLSRATGGVLRRSLRFREQIAPAGFGDELRAVFDAGGGMWGCAAFMRGPDRGPYRPGELALAQRAARYLGVALQRSQLLRVPSPRAPLPPAVLLLGPDNHLISADERAEQLLGEFTDDSASIFTVPTSFVMVTEQARGAAAGAQTPPPLRVRGRDGTWFVLHASLMEGKADGPAAVVIAPASPADILPVVFASYGFTPREREVAVRVVQGRATDDIARALCTTPLTVQDHLKSIFTKAGVRSRREFVAQLLTAHPPEVWT</sequence>
<dbReference type="CDD" id="cd06170">
    <property type="entry name" value="LuxR_C_like"/>
    <property type="match status" value="1"/>
</dbReference>
<keyword evidence="3" id="KW-0804">Transcription</keyword>
<dbReference type="Gene3D" id="1.10.10.10">
    <property type="entry name" value="Winged helix-like DNA-binding domain superfamily/Winged helix DNA-binding domain"/>
    <property type="match status" value="1"/>
</dbReference>
<gene>
    <name evidence="5" type="ORF">SAMN05444920_14728</name>
</gene>
<organism evidence="5 6">
    <name type="scientific">Nonomuraea solani</name>
    <dbReference type="NCBI Taxonomy" id="1144553"/>
    <lineage>
        <taxon>Bacteria</taxon>
        <taxon>Bacillati</taxon>
        <taxon>Actinomycetota</taxon>
        <taxon>Actinomycetes</taxon>
        <taxon>Streptosporangiales</taxon>
        <taxon>Streptosporangiaceae</taxon>
        <taxon>Nonomuraea</taxon>
    </lineage>
</organism>
<dbReference type="PANTHER" id="PTHR44688">
    <property type="entry name" value="DNA-BINDING TRANSCRIPTIONAL ACTIVATOR DEVR_DOSR"/>
    <property type="match status" value="1"/>
</dbReference>
<feature type="domain" description="HTH luxR-type" evidence="4">
    <location>
        <begin position="286"/>
        <end position="351"/>
    </location>
</feature>
<dbReference type="OrthoDB" id="9815744at2"/>
<dbReference type="SUPFAM" id="SSF46894">
    <property type="entry name" value="C-terminal effector domain of the bipartite response regulators"/>
    <property type="match status" value="1"/>
</dbReference>
<dbReference type="Proteomes" id="UP000236732">
    <property type="component" value="Unassembled WGS sequence"/>
</dbReference>
<dbReference type="PRINTS" id="PR00038">
    <property type="entry name" value="HTHLUXR"/>
</dbReference>
<dbReference type="GO" id="GO:0006355">
    <property type="term" value="P:regulation of DNA-templated transcription"/>
    <property type="evidence" value="ECO:0007669"/>
    <property type="project" value="InterPro"/>
</dbReference>
<dbReference type="GO" id="GO:0003677">
    <property type="term" value="F:DNA binding"/>
    <property type="evidence" value="ECO:0007669"/>
    <property type="project" value="UniProtKB-KW"/>
</dbReference>
<evidence type="ECO:0000259" key="4">
    <source>
        <dbReference type="PROSITE" id="PS50043"/>
    </source>
</evidence>
<dbReference type="PANTHER" id="PTHR44688:SF16">
    <property type="entry name" value="DNA-BINDING TRANSCRIPTIONAL ACTIVATOR DEVR_DOSR"/>
    <property type="match status" value="1"/>
</dbReference>
<dbReference type="InterPro" id="IPR000792">
    <property type="entry name" value="Tscrpt_reg_LuxR_C"/>
</dbReference>
<reference evidence="5 6" key="1">
    <citation type="submission" date="2016-10" db="EMBL/GenBank/DDBJ databases">
        <authorList>
            <person name="de Groot N.N."/>
        </authorList>
    </citation>
    <scope>NUCLEOTIDE SEQUENCE [LARGE SCALE GENOMIC DNA]</scope>
    <source>
        <strain evidence="5 6">CGMCC 4.7037</strain>
    </source>
</reference>
<name>A0A1H6F4E1_9ACTN</name>
<accession>A0A1H6F4E1</accession>
<evidence type="ECO:0000313" key="5">
    <source>
        <dbReference type="EMBL" id="SEH03905.1"/>
    </source>
</evidence>
<dbReference type="AlphaFoldDB" id="A0A1H6F4E1"/>
<dbReference type="SMART" id="SM00421">
    <property type="entry name" value="HTH_LUXR"/>
    <property type="match status" value="1"/>
</dbReference>
<keyword evidence="1" id="KW-0805">Transcription regulation</keyword>
<dbReference type="Pfam" id="PF00196">
    <property type="entry name" value="GerE"/>
    <property type="match status" value="1"/>
</dbReference>
<keyword evidence="2 5" id="KW-0238">DNA-binding</keyword>
<dbReference type="EMBL" id="FNVT01000047">
    <property type="protein sequence ID" value="SEH03905.1"/>
    <property type="molecule type" value="Genomic_DNA"/>
</dbReference>
<evidence type="ECO:0000256" key="2">
    <source>
        <dbReference type="ARBA" id="ARBA00023125"/>
    </source>
</evidence>
<dbReference type="PROSITE" id="PS50043">
    <property type="entry name" value="HTH_LUXR_2"/>
    <property type="match status" value="1"/>
</dbReference>
<evidence type="ECO:0000256" key="3">
    <source>
        <dbReference type="ARBA" id="ARBA00023163"/>
    </source>
</evidence>
<protein>
    <submittedName>
        <fullName evidence="5">DNA-binding transcriptional regulator, CsgD family</fullName>
    </submittedName>
</protein>
<dbReference type="InterPro" id="IPR016032">
    <property type="entry name" value="Sig_transdc_resp-reg_C-effctor"/>
</dbReference>
<evidence type="ECO:0000313" key="6">
    <source>
        <dbReference type="Proteomes" id="UP000236732"/>
    </source>
</evidence>
<dbReference type="InterPro" id="IPR036388">
    <property type="entry name" value="WH-like_DNA-bd_sf"/>
</dbReference>
<proteinExistence type="predicted"/>